<dbReference type="VEuPathDB" id="VectorBase:CSON014556"/>
<dbReference type="GO" id="GO:0005886">
    <property type="term" value="C:plasma membrane"/>
    <property type="evidence" value="ECO:0007669"/>
    <property type="project" value="TreeGrafter"/>
</dbReference>
<dbReference type="PANTHER" id="PTHR10241:SF25">
    <property type="entry name" value="TOMOSYN, ISOFORM C"/>
    <property type="match status" value="1"/>
</dbReference>
<dbReference type="GO" id="GO:0031201">
    <property type="term" value="C:SNARE complex"/>
    <property type="evidence" value="ECO:0007669"/>
    <property type="project" value="TreeGrafter"/>
</dbReference>
<sequence length="90" mass="10314">MKKFTFKGVLDGFRSSSVQLPQQMRPEQDIQETLKAEHFCVKKTFRHGFPNQPTALAYDPVQKLLAVGDKAGSLRMYPFLNVIQKENQTN</sequence>
<name>A0A336MDN6_CULSO</name>
<protein>
    <submittedName>
        <fullName evidence="1">CSON014556 protein</fullName>
    </submittedName>
</protein>
<dbReference type="AlphaFoldDB" id="A0A336MDN6"/>
<dbReference type="PANTHER" id="PTHR10241">
    <property type="entry name" value="LETHAL 2 GIANT LARVAE PROTEIN"/>
    <property type="match status" value="1"/>
</dbReference>
<dbReference type="GO" id="GO:0005096">
    <property type="term" value="F:GTPase activator activity"/>
    <property type="evidence" value="ECO:0007669"/>
    <property type="project" value="TreeGrafter"/>
</dbReference>
<reference evidence="1" key="1">
    <citation type="submission" date="2018-07" db="EMBL/GenBank/DDBJ databases">
        <authorList>
            <person name="Quirk P.G."/>
            <person name="Krulwich T.A."/>
        </authorList>
    </citation>
    <scope>NUCLEOTIDE SEQUENCE</scope>
</reference>
<dbReference type="GO" id="GO:0019905">
    <property type="term" value="F:syntaxin binding"/>
    <property type="evidence" value="ECO:0007669"/>
    <property type="project" value="TreeGrafter"/>
</dbReference>
<accession>A0A336MDN6</accession>
<organism evidence="1">
    <name type="scientific">Culicoides sonorensis</name>
    <name type="common">Biting midge</name>
    <dbReference type="NCBI Taxonomy" id="179676"/>
    <lineage>
        <taxon>Eukaryota</taxon>
        <taxon>Metazoa</taxon>
        <taxon>Ecdysozoa</taxon>
        <taxon>Arthropoda</taxon>
        <taxon>Hexapoda</taxon>
        <taxon>Insecta</taxon>
        <taxon>Pterygota</taxon>
        <taxon>Neoptera</taxon>
        <taxon>Endopterygota</taxon>
        <taxon>Diptera</taxon>
        <taxon>Nematocera</taxon>
        <taxon>Chironomoidea</taxon>
        <taxon>Ceratopogonidae</taxon>
        <taxon>Ceratopogoninae</taxon>
        <taxon>Culicoides</taxon>
        <taxon>Monoculicoides</taxon>
    </lineage>
</organism>
<dbReference type="EMBL" id="UFQT01000832">
    <property type="protein sequence ID" value="SSX27461.1"/>
    <property type="molecule type" value="Genomic_DNA"/>
</dbReference>
<dbReference type="GO" id="GO:0006887">
    <property type="term" value="P:exocytosis"/>
    <property type="evidence" value="ECO:0007669"/>
    <property type="project" value="TreeGrafter"/>
</dbReference>
<dbReference type="GO" id="GO:0045159">
    <property type="term" value="F:myosin II binding"/>
    <property type="evidence" value="ECO:0007669"/>
    <property type="project" value="TreeGrafter"/>
</dbReference>
<proteinExistence type="predicted"/>
<dbReference type="GO" id="GO:0006893">
    <property type="term" value="P:Golgi to plasma membrane transport"/>
    <property type="evidence" value="ECO:0007669"/>
    <property type="project" value="TreeGrafter"/>
</dbReference>
<gene>
    <name evidence="1" type="primary">CSON014556</name>
</gene>
<evidence type="ECO:0000313" key="1">
    <source>
        <dbReference type="EMBL" id="SSX27461.1"/>
    </source>
</evidence>